<dbReference type="AlphaFoldDB" id="A0A8J8T4C2"/>
<evidence type="ECO:0000313" key="1">
    <source>
        <dbReference type="EMBL" id="TNV81335.1"/>
    </source>
</evidence>
<evidence type="ECO:0000313" key="2">
    <source>
        <dbReference type="Proteomes" id="UP000785679"/>
    </source>
</evidence>
<sequence>MLSNLSKQKFKLNQICLQRIAYFSVQTRKCYSFQSYVKNSLVEFARLPKGGTAEDKENGVSLEFDLEIFDNDVYQQVTKPNMIPMIQEKQLIVKEIQVPFLAYQVDRCRNMNHFLAHFQNSLETLSLIENETDAKSRVEQIDFTQDFIPKQIKFKSWSYKSFQQYEFKGQLKADNVHILALWRVFPYIRVFQPKKKIEIELCH</sequence>
<name>A0A8J8T4C2_HALGN</name>
<protein>
    <submittedName>
        <fullName evidence="1">Uncharacterized protein</fullName>
    </submittedName>
</protein>
<reference evidence="1" key="1">
    <citation type="submission" date="2019-06" db="EMBL/GenBank/DDBJ databases">
        <authorList>
            <person name="Zheng W."/>
        </authorList>
    </citation>
    <scope>NUCLEOTIDE SEQUENCE</scope>
    <source>
        <strain evidence="1">QDHG01</strain>
    </source>
</reference>
<organism evidence="1 2">
    <name type="scientific">Halteria grandinella</name>
    <dbReference type="NCBI Taxonomy" id="5974"/>
    <lineage>
        <taxon>Eukaryota</taxon>
        <taxon>Sar</taxon>
        <taxon>Alveolata</taxon>
        <taxon>Ciliophora</taxon>
        <taxon>Intramacronucleata</taxon>
        <taxon>Spirotrichea</taxon>
        <taxon>Stichotrichia</taxon>
        <taxon>Sporadotrichida</taxon>
        <taxon>Halteriidae</taxon>
        <taxon>Halteria</taxon>
    </lineage>
</organism>
<keyword evidence="2" id="KW-1185">Reference proteome</keyword>
<dbReference type="Proteomes" id="UP000785679">
    <property type="component" value="Unassembled WGS sequence"/>
</dbReference>
<proteinExistence type="predicted"/>
<comment type="caution">
    <text evidence="1">The sequence shown here is derived from an EMBL/GenBank/DDBJ whole genome shotgun (WGS) entry which is preliminary data.</text>
</comment>
<dbReference type="EMBL" id="RRYP01006277">
    <property type="protein sequence ID" value="TNV81335.1"/>
    <property type="molecule type" value="Genomic_DNA"/>
</dbReference>
<accession>A0A8J8T4C2</accession>
<gene>
    <name evidence="1" type="ORF">FGO68_gene2881</name>
</gene>